<name>A0A0S2KII1_9BACT</name>
<dbReference type="PANTHER" id="PTHR41291">
    <property type="entry name" value="DNA ALKYLATION REPAIR PROTEIN"/>
    <property type="match status" value="1"/>
</dbReference>
<dbReference type="STRING" id="76123.AS203_02590"/>
<sequence>MTEETNTKLRKIKQSFRLYMNGDASRSMREKGVDYKLNWGVPVPTLKTMATEYGKDYELAIALWKENIRECKILATMIMPAEKMLPEVVDIWMEQTPTQEIAELAAFNLYQYLDYAPVLAFKWMASDDDLRQICSYQILARLFMRGQEPNARGINEYLDQVYAALQSSHIGVRRAALASVERFIQLGYVYANMARKALKPLNIAIF</sequence>
<dbReference type="EMBL" id="CP013195">
    <property type="protein sequence ID" value="ALO48113.1"/>
    <property type="molecule type" value="Genomic_DNA"/>
</dbReference>
<organism evidence="1 2">
    <name type="scientific">Hoylesella enoeca</name>
    <dbReference type="NCBI Taxonomy" id="76123"/>
    <lineage>
        <taxon>Bacteria</taxon>
        <taxon>Pseudomonadati</taxon>
        <taxon>Bacteroidota</taxon>
        <taxon>Bacteroidia</taxon>
        <taxon>Bacteroidales</taxon>
        <taxon>Prevotellaceae</taxon>
        <taxon>Hoylesella</taxon>
    </lineage>
</organism>
<reference evidence="2" key="1">
    <citation type="submission" date="2015-11" db="EMBL/GenBank/DDBJ databases">
        <authorList>
            <person name="Holder M.E."/>
            <person name="Ajami N.J."/>
            <person name="Petrosino J.F."/>
        </authorList>
    </citation>
    <scope>NUCLEOTIDE SEQUENCE [LARGE SCALE GENOMIC DNA]</scope>
    <source>
        <strain evidence="2">F0113</strain>
    </source>
</reference>
<evidence type="ECO:0000313" key="1">
    <source>
        <dbReference type="EMBL" id="ALO48113.1"/>
    </source>
</evidence>
<dbReference type="InterPro" id="IPR016024">
    <property type="entry name" value="ARM-type_fold"/>
</dbReference>
<dbReference type="OrthoDB" id="1122333at2"/>
<proteinExistence type="predicted"/>
<dbReference type="PANTHER" id="PTHR41291:SF1">
    <property type="entry name" value="DNA ALKYLATION REPAIR PROTEIN"/>
    <property type="match status" value="1"/>
</dbReference>
<dbReference type="RefSeq" id="WP_025065901.1">
    <property type="nucleotide sequence ID" value="NZ_CP013195.1"/>
</dbReference>
<dbReference type="KEGG" id="peo:AS203_02590"/>
<gene>
    <name evidence="1" type="ORF">AS203_02590</name>
</gene>
<protein>
    <submittedName>
        <fullName evidence="1">Peptidase</fullName>
    </submittedName>
</protein>
<dbReference type="InterPro" id="IPR014825">
    <property type="entry name" value="DNA_alkylation"/>
</dbReference>
<evidence type="ECO:0000313" key="2">
    <source>
        <dbReference type="Proteomes" id="UP000056252"/>
    </source>
</evidence>
<dbReference type="AlphaFoldDB" id="A0A0S2KII1"/>
<dbReference type="eggNOG" id="COG4912">
    <property type="taxonomic scope" value="Bacteria"/>
</dbReference>
<dbReference type="Pfam" id="PF08713">
    <property type="entry name" value="DNA_alkylation"/>
    <property type="match status" value="1"/>
</dbReference>
<dbReference type="Proteomes" id="UP000056252">
    <property type="component" value="Chromosome"/>
</dbReference>
<dbReference type="Gene3D" id="1.25.10.90">
    <property type="match status" value="1"/>
</dbReference>
<dbReference type="SUPFAM" id="SSF48371">
    <property type="entry name" value="ARM repeat"/>
    <property type="match status" value="1"/>
</dbReference>
<accession>A0A0S2KII1</accession>
<keyword evidence="2" id="KW-1185">Reference proteome</keyword>